<feature type="region of interest" description="Disordered" evidence="1">
    <location>
        <begin position="28"/>
        <end position="50"/>
    </location>
</feature>
<keyword evidence="2" id="KW-0732">Signal</keyword>
<sequence length="264" mass="26540">MPRRLAALAVLPVAGALLATAACGSSAGARSDASGGAEKPAAKPSAAAKPADNGVAALPAAEIVKKAQQAMAGAGAYRMTGFITDEGKRGRNDLRVTTAGDCVGTASVRGGTGTQVIQIGKEVWEKPDRAAWASSQDPKAEAKAKGRWLHGTTIDDALTAVAPEFLMCAMAARMGTAQDDGGATFTRAGRGTVNGVPVVVVKAVDKDGATMLSVATTGKPYLIRTANGGKDASTSDFSEFGTKPEITEPAAAETVEAKAIVLAG</sequence>
<evidence type="ECO:0000256" key="1">
    <source>
        <dbReference type="SAM" id="MobiDB-lite"/>
    </source>
</evidence>
<evidence type="ECO:0000256" key="2">
    <source>
        <dbReference type="SAM" id="SignalP"/>
    </source>
</evidence>
<gene>
    <name evidence="3" type="ORF">BIV57_13770</name>
</gene>
<keyword evidence="4" id="KW-1185">Reference proteome</keyword>
<dbReference type="EMBL" id="MLCF01000069">
    <property type="protein sequence ID" value="OIV36923.1"/>
    <property type="molecule type" value="Genomic_DNA"/>
</dbReference>
<name>A0A1J7BE21_9ACTN</name>
<dbReference type="STRING" id="1428644.BIV57_13770"/>
<feature type="chain" id="PRO_5009643257" description="Lipoprotein" evidence="2">
    <location>
        <begin position="22"/>
        <end position="264"/>
    </location>
</feature>
<dbReference type="Proteomes" id="UP000243342">
    <property type="component" value="Unassembled WGS sequence"/>
</dbReference>
<dbReference type="AlphaFoldDB" id="A0A1J7BE21"/>
<reference evidence="3 4" key="1">
    <citation type="submission" date="2016-10" db="EMBL/GenBank/DDBJ databases">
        <title>Genome sequence of Streptomyces gilvigriseus MUSC 26.</title>
        <authorList>
            <person name="Lee L.-H."/>
            <person name="Ser H.-L."/>
        </authorList>
    </citation>
    <scope>NUCLEOTIDE SEQUENCE [LARGE SCALE GENOMIC DNA]</scope>
    <source>
        <strain evidence="3 4">MUSC 26</strain>
    </source>
</reference>
<proteinExistence type="predicted"/>
<dbReference type="Gene3D" id="2.50.20.20">
    <property type="match status" value="1"/>
</dbReference>
<protein>
    <recommendedName>
        <fullName evidence="5">Lipoprotein</fullName>
    </recommendedName>
</protein>
<dbReference type="RefSeq" id="WP_071657126.1">
    <property type="nucleotide sequence ID" value="NZ_MLCF01000069.1"/>
</dbReference>
<comment type="caution">
    <text evidence="3">The sequence shown here is derived from an EMBL/GenBank/DDBJ whole genome shotgun (WGS) entry which is preliminary data.</text>
</comment>
<accession>A0A1J7BE21</accession>
<organism evidence="3 4">
    <name type="scientific">Mangrovactinospora gilvigrisea</name>
    <dbReference type="NCBI Taxonomy" id="1428644"/>
    <lineage>
        <taxon>Bacteria</taxon>
        <taxon>Bacillati</taxon>
        <taxon>Actinomycetota</taxon>
        <taxon>Actinomycetes</taxon>
        <taxon>Kitasatosporales</taxon>
        <taxon>Streptomycetaceae</taxon>
        <taxon>Mangrovactinospora</taxon>
    </lineage>
</organism>
<evidence type="ECO:0000313" key="4">
    <source>
        <dbReference type="Proteomes" id="UP000243342"/>
    </source>
</evidence>
<evidence type="ECO:0008006" key="5">
    <source>
        <dbReference type="Google" id="ProtNLM"/>
    </source>
</evidence>
<feature type="signal peptide" evidence="2">
    <location>
        <begin position="1"/>
        <end position="21"/>
    </location>
</feature>
<dbReference type="PROSITE" id="PS51257">
    <property type="entry name" value="PROKAR_LIPOPROTEIN"/>
    <property type="match status" value="1"/>
</dbReference>
<dbReference type="OrthoDB" id="4350224at2"/>
<evidence type="ECO:0000313" key="3">
    <source>
        <dbReference type="EMBL" id="OIV36923.1"/>
    </source>
</evidence>